<comment type="catalytic activity">
    <reaction evidence="7">
        <text>prephenate + H(+) = 3-phenylpyruvate + CO2 + H2O</text>
        <dbReference type="Rhea" id="RHEA:21648"/>
        <dbReference type="ChEBI" id="CHEBI:15377"/>
        <dbReference type="ChEBI" id="CHEBI:15378"/>
        <dbReference type="ChEBI" id="CHEBI:16526"/>
        <dbReference type="ChEBI" id="CHEBI:18005"/>
        <dbReference type="ChEBI" id="CHEBI:29934"/>
        <dbReference type="EC" id="4.2.1.51"/>
    </reaction>
</comment>
<evidence type="ECO:0000256" key="7">
    <source>
        <dbReference type="ARBA" id="ARBA00047848"/>
    </source>
</evidence>
<dbReference type="RefSeq" id="WP_143379735.1">
    <property type="nucleotide sequence ID" value="NZ_CP041637.1"/>
</dbReference>
<evidence type="ECO:0000256" key="5">
    <source>
        <dbReference type="ARBA" id="ARBA00023222"/>
    </source>
</evidence>
<organism evidence="10 11">
    <name type="scientific">Formosa sediminum</name>
    <dbReference type="NCBI Taxonomy" id="2594004"/>
    <lineage>
        <taxon>Bacteria</taxon>
        <taxon>Pseudomonadati</taxon>
        <taxon>Bacteroidota</taxon>
        <taxon>Flavobacteriia</taxon>
        <taxon>Flavobacteriales</taxon>
        <taxon>Flavobacteriaceae</taxon>
        <taxon>Formosa</taxon>
    </lineage>
</organism>
<gene>
    <name evidence="10" type="ORF">FNB79_02160</name>
</gene>
<accession>A0A516GMS3</accession>
<keyword evidence="6" id="KW-0456">Lyase</keyword>
<dbReference type="PANTHER" id="PTHR21022">
    <property type="entry name" value="PREPHENATE DEHYDRATASE P PROTEIN"/>
    <property type="match status" value="1"/>
</dbReference>
<dbReference type="SUPFAM" id="SSF53850">
    <property type="entry name" value="Periplasmic binding protein-like II"/>
    <property type="match status" value="1"/>
</dbReference>
<dbReference type="OrthoDB" id="9802281at2"/>
<dbReference type="CDD" id="cd04905">
    <property type="entry name" value="ACT_CM-PDT"/>
    <property type="match status" value="1"/>
</dbReference>
<keyword evidence="11" id="KW-1185">Reference proteome</keyword>
<evidence type="ECO:0000256" key="4">
    <source>
        <dbReference type="ARBA" id="ARBA00023141"/>
    </source>
</evidence>
<dbReference type="KEGG" id="fop:FNB79_02160"/>
<evidence type="ECO:0000256" key="3">
    <source>
        <dbReference type="ARBA" id="ARBA00022605"/>
    </source>
</evidence>
<dbReference type="InterPro" id="IPR045865">
    <property type="entry name" value="ACT-like_dom_sf"/>
</dbReference>
<dbReference type="GO" id="GO:0009094">
    <property type="term" value="P:L-phenylalanine biosynthetic process"/>
    <property type="evidence" value="ECO:0007669"/>
    <property type="project" value="UniProtKB-UniPathway"/>
</dbReference>
<evidence type="ECO:0000259" key="8">
    <source>
        <dbReference type="PROSITE" id="PS51171"/>
    </source>
</evidence>
<comment type="pathway">
    <text evidence="1">Amino-acid biosynthesis; L-phenylalanine biosynthesis; phenylpyruvate from prephenate: step 1/1.</text>
</comment>
<dbReference type="PROSITE" id="PS51171">
    <property type="entry name" value="PREPHENATE_DEHYDR_3"/>
    <property type="match status" value="1"/>
</dbReference>
<dbReference type="EC" id="4.2.1.51" evidence="2"/>
<dbReference type="InterPro" id="IPR002912">
    <property type="entry name" value="ACT_dom"/>
</dbReference>
<feature type="domain" description="ACT" evidence="9">
    <location>
        <begin position="195"/>
        <end position="271"/>
    </location>
</feature>
<evidence type="ECO:0000256" key="2">
    <source>
        <dbReference type="ARBA" id="ARBA00013147"/>
    </source>
</evidence>
<dbReference type="GO" id="GO:0004664">
    <property type="term" value="F:prephenate dehydratase activity"/>
    <property type="evidence" value="ECO:0007669"/>
    <property type="project" value="UniProtKB-EC"/>
</dbReference>
<reference evidence="10 11" key="1">
    <citation type="submission" date="2019-07" db="EMBL/GenBank/DDBJ databases">
        <title>Genome sequencing for Formosa sp. PS13.</title>
        <authorList>
            <person name="Park S.-J."/>
        </authorList>
    </citation>
    <scope>NUCLEOTIDE SEQUENCE [LARGE SCALE GENOMIC DNA]</scope>
    <source>
        <strain evidence="10 11">PS13</strain>
    </source>
</reference>
<dbReference type="InterPro" id="IPR001086">
    <property type="entry name" value="Preph_deHydtase"/>
</dbReference>
<proteinExistence type="predicted"/>
<dbReference type="Gene3D" id="3.40.190.10">
    <property type="entry name" value="Periplasmic binding protein-like II"/>
    <property type="match status" value="2"/>
</dbReference>
<evidence type="ECO:0000256" key="1">
    <source>
        <dbReference type="ARBA" id="ARBA00004741"/>
    </source>
</evidence>
<dbReference type="Pfam" id="PF00800">
    <property type="entry name" value="PDT"/>
    <property type="match status" value="1"/>
</dbReference>
<dbReference type="PANTHER" id="PTHR21022:SF19">
    <property type="entry name" value="PREPHENATE DEHYDRATASE-RELATED"/>
    <property type="match status" value="1"/>
</dbReference>
<dbReference type="GO" id="GO:0005737">
    <property type="term" value="C:cytoplasm"/>
    <property type="evidence" value="ECO:0007669"/>
    <property type="project" value="TreeGrafter"/>
</dbReference>
<name>A0A516GMS3_9FLAO</name>
<protein>
    <recommendedName>
        <fullName evidence="2">prephenate dehydratase</fullName>
        <ecNumber evidence="2">4.2.1.51</ecNumber>
    </recommendedName>
</protein>
<dbReference type="SUPFAM" id="SSF55021">
    <property type="entry name" value="ACT-like"/>
    <property type="match status" value="1"/>
</dbReference>
<sequence>MKKIVSIQGIKGSFHHIVAKTYFDDNIEIDECMSFDKLVDNLITKKSDVAIMALENSIAGSILPNYALIDKFNLHIIGEYYLDIQHNLMALPGQTIADIEEVYSHPMALLQCKAFFKAYPHIKLIEDKDTAETADRISKNNLKGVAAVASKVAAEIFNLEILAESIQTIKENETRFVIVKTKNSVLEESEINKASLRFVVEHKRGSLASVLNVLSDCRMSLTKIQSLPKIETPWKYAFFVDVTFSKYSHFEKAKSILNIMVKEFKILGEYKNAKL</sequence>
<evidence type="ECO:0000256" key="6">
    <source>
        <dbReference type="ARBA" id="ARBA00023239"/>
    </source>
</evidence>
<keyword evidence="4" id="KW-0057">Aromatic amino acid biosynthesis</keyword>
<feature type="domain" description="Prephenate dehydratase" evidence="8">
    <location>
        <begin position="4"/>
        <end position="181"/>
    </location>
</feature>
<dbReference type="UniPathway" id="UPA00121">
    <property type="reaction ID" value="UER00345"/>
</dbReference>
<evidence type="ECO:0000259" key="9">
    <source>
        <dbReference type="PROSITE" id="PS51671"/>
    </source>
</evidence>
<evidence type="ECO:0000313" key="10">
    <source>
        <dbReference type="EMBL" id="QDO92826.1"/>
    </source>
</evidence>
<evidence type="ECO:0000313" key="11">
    <source>
        <dbReference type="Proteomes" id="UP000319209"/>
    </source>
</evidence>
<dbReference type="AlphaFoldDB" id="A0A516GMS3"/>
<dbReference type="Proteomes" id="UP000319209">
    <property type="component" value="Chromosome"/>
</dbReference>
<keyword evidence="5" id="KW-0584">Phenylalanine biosynthesis</keyword>
<dbReference type="Gene3D" id="3.30.70.260">
    <property type="match status" value="1"/>
</dbReference>
<keyword evidence="3" id="KW-0028">Amino-acid biosynthesis</keyword>
<dbReference type="PROSITE" id="PS51671">
    <property type="entry name" value="ACT"/>
    <property type="match status" value="1"/>
</dbReference>
<dbReference type="EMBL" id="CP041637">
    <property type="protein sequence ID" value="QDO92826.1"/>
    <property type="molecule type" value="Genomic_DNA"/>
</dbReference>
<dbReference type="CDD" id="cd13631">
    <property type="entry name" value="PBP2_Ct-PDT_like"/>
    <property type="match status" value="1"/>
</dbReference>